<keyword evidence="3" id="KW-0969">Cilium</keyword>
<dbReference type="SUPFAM" id="SSF158791">
    <property type="entry name" value="MgtE N-terminal domain-like"/>
    <property type="match status" value="1"/>
</dbReference>
<gene>
    <name evidence="3" type="ORF">SAMN05660653_01682</name>
</gene>
<dbReference type="Proteomes" id="UP000198771">
    <property type="component" value="Unassembled WGS sequence"/>
</dbReference>
<dbReference type="STRING" id="617002.SAMN05660653_01682"/>
<evidence type="ECO:0000313" key="4">
    <source>
        <dbReference type="Proteomes" id="UP000198771"/>
    </source>
</evidence>
<keyword evidence="2" id="KW-1133">Transmembrane helix</keyword>
<keyword evidence="3" id="KW-0966">Cell projection</keyword>
<accession>A0A1G6CSI2</accession>
<protein>
    <submittedName>
        <fullName evidence="3">Flagellar motility protein MotE, a chaperone for MotC folding</fullName>
    </submittedName>
</protein>
<keyword evidence="3" id="KW-0282">Flagellum</keyword>
<sequence length="211" mass="23305">MKWRPFGTSLKVSSLLAGVAVLSLTKLVFLAVWSGIQPADYKVTSVAQAALAAPSPAYAQLPASEIPGAWNVAQQGGDPQQFASQGNLSEEWQNLRRRQEELQRKEQALQALERELDAKLNRLQQLENRLQTMLDEADVLRDGKIKHLVDVYSNMKPREAAKALEALEEPVAVKILSGMRGRSAGEVLSFVDAERAARLTEALTRIHIPLQ</sequence>
<keyword evidence="2" id="KW-0472">Membrane</keyword>
<dbReference type="EMBL" id="FMXO01000009">
    <property type="protein sequence ID" value="SDB35828.1"/>
    <property type="molecule type" value="Genomic_DNA"/>
</dbReference>
<dbReference type="Gene3D" id="1.25.60.10">
    <property type="entry name" value="MgtE N-terminal domain-like"/>
    <property type="match status" value="1"/>
</dbReference>
<evidence type="ECO:0000313" key="3">
    <source>
        <dbReference type="EMBL" id="SDB35828.1"/>
    </source>
</evidence>
<dbReference type="InterPro" id="IPR038076">
    <property type="entry name" value="MgtE_N_sf"/>
</dbReference>
<feature type="coiled-coil region" evidence="1">
    <location>
        <begin position="85"/>
        <end position="143"/>
    </location>
</feature>
<reference evidence="3 4" key="1">
    <citation type="submission" date="2016-10" db="EMBL/GenBank/DDBJ databases">
        <authorList>
            <person name="de Groot N.N."/>
        </authorList>
    </citation>
    <scope>NUCLEOTIDE SEQUENCE [LARGE SCALE GENOMIC DNA]</scope>
    <source>
        <strain evidence="3 4">ASO4-2</strain>
    </source>
</reference>
<proteinExistence type="predicted"/>
<evidence type="ECO:0000256" key="1">
    <source>
        <dbReference type="SAM" id="Coils"/>
    </source>
</evidence>
<dbReference type="AlphaFoldDB" id="A0A1G6CSI2"/>
<name>A0A1G6CSI2_9BACT</name>
<keyword evidence="2" id="KW-0812">Transmembrane</keyword>
<keyword evidence="1" id="KW-0175">Coiled coil</keyword>
<organism evidence="3 4">
    <name type="scientific">Desulfonatronum thiosulfatophilum</name>
    <dbReference type="NCBI Taxonomy" id="617002"/>
    <lineage>
        <taxon>Bacteria</taxon>
        <taxon>Pseudomonadati</taxon>
        <taxon>Thermodesulfobacteriota</taxon>
        <taxon>Desulfovibrionia</taxon>
        <taxon>Desulfovibrionales</taxon>
        <taxon>Desulfonatronaceae</taxon>
        <taxon>Desulfonatronum</taxon>
    </lineage>
</organism>
<keyword evidence="4" id="KW-1185">Reference proteome</keyword>
<feature type="transmembrane region" description="Helical" evidence="2">
    <location>
        <begin position="12"/>
        <end position="36"/>
    </location>
</feature>
<evidence type="ECO:0000256" key="2">
    <source>
        <dbReference type="SAM" id="Phobius"/>
    </source>
</evidence>